<dbReference type="GO" id="GO:0004930">
    <property type="term" value="F:G protein-coupled receptor activity"/>
    <property type="evidence" value="ECO:0007669"/>
    <property type="project" value="UniProtKB-KW"/>
</dbReference>
<evidence type="ECO:0000256" key="5">
    <source>
        <dbReference type="ARBA" id="ARBA00023040"/>
    </source>
</evidence>
<evidence type="ECO:0000313" key="13">
    <source>
        <dbReference type="Proteomes" id="UP000694423"/>
    </source>
</evidence>
<dbReference type="Ensembl" id="ENSDNVT00000024140.1">
    <property type="protein sequence ID" value="ENSDNVP00000020032.1"/>
    <property type="gene ID" value="ENSDNVG00000014005.1"/>
</dbReference>
<keyword evidence="7" id="KW-0675">Receptor</keyword>
<feature type="domain" description="G-protein coupled receptors family 1 profile" evidence="11">
    <location>
        <begin position="35"/>
        <end position="111"/>
    </location>
</feature>
<dbReference type="PRINTS" id="PR00237">
    <property type="entry name" value="GPCRRHODOPSN"/>
</dbReference>
<sequence>MACDRVHFQGINDHPGFQGILLIVFLVIYVITVVGNLGIVIVVWLDSHLQTPMYFFLSNLSFLDVCYSSAVTPKMLVNYSLERKTTSFAGCLIQLYFCVAFATLSSGRDGI</sequence>
<dbReference type="Proteomes" id="UP000694423">
    <property type="component" value="Unplaced"/>
</dbReference>
<name>A0A8C4K6V7_DRONO</name>
<dbReference type="Pfam" id="PF13853">
    <property type="entry name" value="7tm_4"/>
    <property type="match status" value="1"/>
</dbReference>
<reference evidence="12" key="1">
    <citation type="submission" date="2025-08" db="UniProtKB">
        <authorList>
            <consortium name="Ensembl"/>
        </authorList>
    </citation>
    <scope>IDENTIFICATION</scope>
</reference>
<evidence type="ECO:0000256" key="6">
    <source>
        <dbReference type="ARBA" id="ARBA00023136"/>
    </source>
</evidence>
<evidence type="ECO:0000256" key="2">
    <source>
        <dbReference type="ARBA" id="ARBA00004141"/>
    </source>
</evidence>
<evidence type="ECO:0000256" key="9">
    <source>
        <dbReference type="ARBA" id="ARBA00023224"/>
    </source>
</evidence>
<keyword evidence="5" id="KW-0297">G-protein coupled receptor</keyword>
<evidence type="ECO:0000256" key="8">
    <source>
        <dbReference type="ARBA" id="ARBA00023180"/>
    </source>
</evidence>
<protein>
    <recommendedName>
        <fullName evidence="11">G-protein coupled receptors family 1 profile domain-containing protein</fullName>
    </recommendedName>
</protein>
<dbReference type="Gene3D" id="1.20.1070.10">
    <property type="entry name" value="Rhodopsin 7-helix transmembrane proteins"/>
    <property type="match status" value="1"/>
</dbReference>
<feature type="transmembrane region" description="Helical" evidence="10">
    <location>
        <begin position="85"/>
        <end position="104"/>
    </location>
</feature>
<dbReference type="InterPro" id="IPR000276">
    <property type="entry name" value="GPCR_Rhodpsn"/>
</dbReference>
<dbReference type="SUPFAM" id="SSF81321">
    <property type="entry name" value="Family A G protein-coupled receptor-like"/>
    <property type="match status" value="1"/>
</dbReference>
<keyword evidence="4 10" id="KW-1133">Transmembrane helix</keyword>
<keyword evidence="13" id="KW-1185">Reference proteome</keyword>
<evidence type="ECO:0000256" key="1">
    <source>
        <dbReference type="ARBA" id="ARBA00002936"/>
    </source>
</evidence>
<accession>A0A8C4K6V7</accession>
<dbReference type="GO" id="GO:0016020">
    <property type="term" value="C:membrane"/>
    <property type="evidence" value="ECO:0007669"/>
    <property type="project" value="UniProtKB-SubCell"/>
</dbReference>
<dbReference type="InterPro" id="IPR017452">
    <property type="entry name" value="GPCR_Rhodpsn_7TM"/>
</dbReference>
<organism evidence="12 13">
    <name type="scientific">Dromaius novaehollandiae</name>
    <name type="common">Emu</name>
    <dbReference type="NCBI Taxonomy" id="8790"/>
    <lineage>
        <taxon>Eukaryota</taxon>
        <taxon>Metazoa</taxon>
        <taxon>Chordata</taxon>
        <taxon>Craniata</taxon>
        <taxon>Vertebrata</taxon>
        <taxon>Euteleostomi</taxon>
        <taxon>Archelosauria</taxon>
        <taxon>Archosauria</taxon>
        <taxon>Dinosauria</taxon>
        <taxon>Saurischia</taxon>
        <taxon>Theropoda</taxon>
        <taxon>Coelurosauria</taxon>
        <taxon>Aves</taxon>
        <taxon>Palaeognathae</taxon>
        <taxon>Casuariiformes</taxon>
        <taxon>Dromaiidae</taxon>
        <taxon>Dromaius</taxon>
    </lineage>
</organism>
<keyword evidence="6 10" id="KW-0472">Membrane</keyword>
<dbReference type="PANTHER" id="PTHR48018">
    <property type="entry name" value="OLFACTORY RECEPTOR"/>
    <property type="match status" value="1"/>
</dbReference>
<evidence type="ECO:0000313" key="12">
    <source>
        <dbReference type="Ensembl" id="ENSDNVP00000020032.1"/>
    </source>
</evidence>
<comment type="function">
    <text evidence="1">Odorant receptor.</text>
</comment>
<feature type="transmembrane region" description="Helical" evidence="10">
    <location>
        <begin position="20"/>
        <end position="45"/>
    </location>
</feature>
<keyword evidence="3 10" id="KW-0812">Transmembrane</keyword>
<evidence type="ECO:0000259" key="11">
    <source>
        <dbReference type="PROSITE" id="PS50262"/>
    </source>
</evidence>
<evidence type="ECO:0000256" key="4">
    <source>
        <dbReference type="ARBA" id="ARBA00022989"/>
    </source>
</evidence>
<keyword evidence="9" id="KW-0807">Transducer</keyword>
<comment type="subcellular location">
    <subcellularLocation>
        <location evidence="2">Membrane</location>
        <topology evidence="2">Multi-pass membrane protein</topology>
    </subcellularLocation>
</comment>
<dbReference type="GO" id="GO:0004984">
    <property type="term" value="F:olfactory receptor activity"/>
    <property type="evidence" value="ECO:0007669"/>
    <property type="project" value="InterPro"/>
</dbReference>
<reference evidence="12" key="2">
    <citation type="submission" date="2025-09" db="UniProtKB">
        <authorList>
            <consortium name="Ensembl"/>
        </authorList>
    </citation>
    <scope>IDENTIFICATION</scope>
</reference>
<proteinExistence type="predicted"/>
<dbReference type="AlphaFoldDB" id="A0A8C4K6V7"/>
<dbReference type="InterPro" id="IPR000725">
    <property type="entry name" value="Olfact_rcpt"/>
</dbReference>
<evidence type="ECO:0000256" key="7">
    <source>
        <dbReference type="ARBA" id="ARBA00023170"/>
    </source>
</evidence>
<evidence type="ECO:0000256" key="10">
    <source>
        <dbReference type="SAM" id="Phobius"/>
    </source>
</evidence>
<keyword evidence="8" id="KW-0325">Glycoprotein</keyword>
<dbReference type="PROSITE" id="PS50262">
    <property type="entry name" value="G_PROTEIN_RECEP_F1_2"/>
    <property type="match status" value="1"/>
</dbReference>
<evidence type="ECO:0000256" key="3">
    <source>
        <dbReference type="ARBA" id="ARBA00022692"/>
    </source>
</evidence>